<evidence type="ECO:0000256" key="3">
    <source>
        <dbReference type="ARBA" id="ARBA00023054"/>
    </source>
</evidence>
<dbReference type="InterPro" id="IPR036961">
    <property type="entry name" value="Kinesin_motor_dom_sf"/>
</dbReference>
<evidence type="ECO:0000256" key="2">
    <source>
        <dbReference type="ARBA" id="ARBA00022840"/>
    </source>
</evidence>
<reference evidence="7" key="1">
    <citation type="submission" date="2019-07" db="EMBL/GenBank/DDBJ databases">
        <title>Annotation for the trematode Paragonimus miyazaki's.</title>
        <authorList>
            <person name="Choi Y.-J."/>
        </authorList>
    </citation>
    <scope>NUCLEOTIDE SEQUENCE</scope>
    <source>
        <strain evidence="7">Japan</strain>
    </source>
</reference>
<sequence>MVLLSFVGYFRSADRYGPVLQMQAFVVHDENIHDLLGEQGFLPDGLKLIDSLENGCVIRGLQTIPLDSVQTALKKYNESMRKYYMLSYMPNGNANSEPMGFYLRLFLSSSHNSTTLVSRRTAMTFFSLTGCEFLSHGLNNGDSLDSKCHGVRSLCDLINRLATGPPGRREVPIYGMSTMTRLLYDELGGNCCTRVFLNLPEVPNPAVHSMLLHLASQLSRIRNAPILNDEAAMLLASRSREQIHYAEQLVLRRRIQSNDGGAQNNGNDDSDETFIFGGSHSLRNHVNELNNRILRLNEECAHATEERIKFSKLWLTSEEEKTAIAEKLATCEVERQELVLKNQELQTITEKSLEASKRAMELKRANDMLNKYCNELHNQLDKLQNDLEFSATQNEELSRELLHQLTQQKLLLSQTIDQNTGKNLIPEVDHELNRVQAMIGSTRDRLWPSSSQKNYQKQHRKIIVEETKSTGEKQPDLLEKSKRNRQSLHLSREREHKQMERIQASVAQSELTLISAERDKLKSELNRLHKKMVSFLDHFRSRLVYHINGITHLVDAVKSTDTIVAKEAAHSLRRYLRHLLGDINSAHKLRESQLLYIVRHLDTECQVTREAMKEIMQAYVRLRTQAMEEAGKISDPGPPPLELVDRATKSVKQKDYRLNLSATVLAASTDQLKYRDPSGKNVGLRLDGDYMNVNARKL</sequence>
<dbReference type="GO" id="GO:0003777">
    <property type="term" value="F:microtubule motor activity"/>
    <property type="evidence" value="ECO:0007669"/>
    <property type="project" value="InterPro"/>
</dbReference>
<protein>
    <submittedName>
        <fullName evidence="7">Uveal autoantigen with coiled-coil domains and ankyrin repeats protein</fullName>
    </submittedName>
</protein>
<dbReference type="InterPro" id="IPR027417">
    <property type="entry name" value="P-loop_NTPase"/>
</dbReference>
<proteinExistence type="predicted"/>
<dbReference type="PANTHER" id="PTHR47968:SF75">
    <property type="entry name" value="CENTROMERE-ASSOCIATED PROTEIN E"/>
    <property type="match status" value="1"/>
</dbReference>
<dbReference type="SUPFAM" id="SSF52540">
    <property type="entry name" value="P-loop containing nucleoside triphosphate hydrolases"/>
    <property type="match status" value="1"/>
</dbReference>
<evidence type="ECO:0000256" key="5">
    <source>
        <dbReference type="SAM" id="Coils"/>
    </source>
</evidence>
<dbReference type="Gene3D" id="3.40.850.10">
    <property type="entry name" value="Kinesin motor domain"/>
    <property type="match status" value="1"/>
</dbReference>
<dbReference type="PANTHER" id="PTHR47968">
    <property type="entry name" value="CENTROMERE PROTEIN E"/>
    <property type="match status" value="1"/>
</dbReference>
<dbReference type="InterPro" id="IPR027640">
    <property type="entry name" value="Kinesin-like_fam"/>
</dbReference>
<evidence type="ECO:0000256" key="6">
    <source>
        <dbReference type="SAM" id="MobiDB-lite"/>
    </source>
</evidence>
<evidence type="ECO:0000313" key="7">
    <source>
        <dbReference type="EMBL" id="KAF7260979.1"/>
    </source>
</evidence>
<feature type="compositionally biased region" description="Basic and acidic residues" evidence="6">
    <location>
        <begin position="466"/>
        <end position="481"/>
    </location>
</feature>
<dbReference type="AlphaFoldDB" id="A0A8S9Z0Q4"/>
<feature type="region of interest" description="Disordered" evidence="6">
    <location>
        <begin position="466"/>
        <end position="497"/>
    </location>
</feature>
<keyword evidence="1" id="KW-0547">Nucleotide-binding</keyword>
<name>A0A8S9Z0Q4_9TREM</name>
<dbReference type="GO" id="GO:0007018">
    <property type="term" value="P:microtubule-based movement"/>
    <property type="evidence" value="ECO:0007669"/>
    <property type="project" value="InterPro"/>
</dbReference>
<keyword evidence="2" id="KW-0067">ATP-binding</keyword>
<dbReference type="OrthoDB" id="2113965at2759"/>
<dbReference type="Proteomes" id="UP000822476">
    <property type="component" value="Unassembled WGS sequence"/>
</dbReference>
<feature type="coiled-coil region" evidence="5">
    <location>
        <begin position="279"/>
        <end position="306"/>
    </location>
</feature>
<keyword evidence="8" id="KW-1185">Reference proteome</keyword>
<evidence type="ECO:0000256" key="1">
    <source>
        <dbReference type="ARBA" id="ARBA00022741"/>
    </source>
</evidence>
<keyword evidence="3 5" id="KW-0175">Coiled coil</keyword>
<organism evidence="7 8">
    <name type="scientific">Paragonimus skrjabini miyazakii</name>
    <dbReference type="NCBI Taxonomy" id="59628"/>
    <lineage>
        <taxon>Eukaryota</taxon>
        <taxon>Metazoa</taxon>
        <taxon>Spiralia</taxon>
        <taxon>Lophotrochozoa</taxon>
        <taxon>Platyhelminthes</taxon>
        <taxon>Trematoda</taxon>
        <taxon>Digenea</taxon>
        <taxon>Plagiorchiida</taxon>
        <taxon>Troglotremata</taxon>
        <taxon>Troglotrematidae</taxon>
        <taxon>Paragonimus</taxon>
    </lineage>
</organism>
<feature type="coiled-coil region" evidence="5">
    <location>
        <begin position="362"/>
        <end position="400"/>
    </location>
</feature>
<comment type="caution">
    <text evidence="7">The sequence shown here is derived from an EMBL/GenBank/DDBJ whole genome shotgun (WGS) entry which is preliminary data.</text>
</comment>
<gene>
    <name evidence="7" type="ORF">EG68_01740</name>
</gene>
<dbReference type="EMBL" id="JTDE01000541">
    <property type="protein sequence ID" value="KAF7260979.1"/>
    <property type="molecule type" value="Genomic_DNA"/>
</dbReference>
<keyword evidence="4" id="KW-0505">Motor protein</keyword>
<evidence type="ECO:0000256" key="4">
    <source>
        <dbReference type="ARBA" id="ARBA00023175"/>
    </source>
</evidence>
<accession>A0A8S9Z0Q4</accession>
<evidence type="ECO:0000313" key="8">
    <source>
        <dbReference type="Proteomes" id="UP000822476"/>
    </source>
</evidence>
<dbReference type="GO" id="GO:0005524">
    <property type="term" value="F:ATP binding"/>
    <property type="evidence" value="ECO:0007669"/>
    <property type="project" value="UniProtKB-KW"/>
</dbReference>